<reference evidence="9 10" key="1">
    <citation type="submission" date="2019-11" db="EMBL/GenBank/DDBJ databases">
        <title>Genome of Strain BIT-d1.</title>
        <authorList>
            <person name="Yang Y."/>
        </authorList>
    </citation>
    <scope>NUCLEOTIDE SEQUENCE [LARGE SCALE GENOMIC DNA]</scope>
    <source>
        <strain evidence="9 10">BIT-d1</strain>
    </source>
</reference>
<comment type="similarity">
    <text evidence="1">Belongs to the RecJ family.</text>
</comment>
<evidence type="ECO:0000256" key="3">
    <source>
        <dbReference type="ARBA" id="ARBA00022722"/>
    </source>
</evidence>
<protein>
    <recommendedName>
        <fullName evidence="2">Single-stranded-DNA-specific exonuclease RecJ</fullName>
    </recommendedName>
</protein>
<evidence type="ECO:0000256" key="5">
    <source>
        <dbReference type="ARBA" id="ARBA00022839"/>
    </source>
</evidence>
<dbReference type="Pfam" id="PF02272">
    <property type="entry name" value="DHHA1"/>
    <property type="match status" value="1"/>
</dbReference>
<evidence type="ECO:0000259" key="8">
    <source>
        <dbReference type="Pfam" id="PF17768"/>
    </source>
</evidence>
<evidence type="ECO:0000313" key="9">
    <source>
        <dbReference type="EMBL" id="MTG96752.1"/>
    </source>
</evidence>
<accession>A0A6I3LKQ9</accession>
<dbReference type="AlphaFoldDB" id="A0A6I3LKQ9"/>
<dbReference type="GO" id="GO:0006310">
    <property type="term" value="P:DNA recombination"/>
    <property type="evidence" value="ECO:0007669"/>
    <property type="project" value="InterPro"/>
</dbReference>
<dbReference type="InterPro" id="IPR004610">
    <property type="entry name" value="RecJ"/>
</dbReference>
<keyword evidence="5 9" id="KW-0269">Exonuclease</keyword>
<dbReference type="InterPro" id="IPR003156">
    <property type="entry name" value="DHHA1_dom"/>
</dbReference>
<dbReference type="Pfam" id="PF17768">
    <property type="entry name" value="RecJ_OB"/>
    <property type="match status" value="1"/>
</dbReference>
<dbReference type="SUPFAM" id="SSF64182">
    <property type="entry name" value="DHH phosphoesterases"/>
    <property type="match status" value="1"/>
</dbReference>
<evidence type="ECO:0000256" key="4">
    <source>
        <dbReference type="ARBA" id="ARBA00022801"/>
    </source>
</evidence>
<sequence length="566" mass="64678">MRWKLKTDVIAEAVVHLQEVLKVDKIIAQLLVQRGISTYNEAKDFFRPSLDALHDPFLMKDMDKSIVRIKEAVQNNEKILIYGDYDVDGTTSVAMLASFFKGFYPNVDTYIPDRYSEGYGVSYQGIDYASQNDVKLIISIDCGIKSVDEIAYAQELDIDFIVCDHHLPGEILPQAKAVLDPKRSDCNYPFKELCGCGVGFKLIQAYSISQQRDIKGLVQYLDLVATAIVADVVPMTGENRIMAYYGLEVINKTPRPGLRALLSSYDQSSFTISDIVFKIAPKINAAGRLEHGKFAVELLSTSDYTEAIKLAKYIMDINSERKHIDQQITEQALQMIVDNKEVFNKSTVIYNPTWHKGVIGIVASRLIETYYRPTIVFTESGEYLAASARSVKNFDVYEAIKECSEYLIQFGGHKYAAGLTLYKENYTAFKEKFEEVVSRTLDERDMIPELVIDAEVDFSDLTPKVIRILRQFEPFGPDNEMPLFISNNIYDTGGKRLIGKNKEHMYLYVKQRGNEEQSFPVVAFRFGKYFEELNNRRFFNFVYSIEDSEWKGKVKTQLVMKDMQLV</sequence>
<dbReference type="OrthoDB" id="9809852at2"/>
<comment type="caution">
    <text evidence="9">The sequence shown here is derived from an EMBL/GenBank/DDBJ whole genome shotgun (WGS) entry which is preliminary data.</text>
</comment>
<feature type="domain" description="RecJ OB" evidence="8">
    <location>
        <begin position="452"/>
        <end position="562"/>
    </location>
</feature>
<dbReference type="GO" id="GO:0008409">
    <property type="term" value="F:5'-3' exonuclease activity"/>
    <property type="evidence" value="ECO:0007669"/>
    <property type="project" value="InterPro"/>
</dbReference>
<keyword evidence="3" id="KW-0540">Nuclease</keyword>
<dbReference type="InterPro" id="IPR051673">
    <property type="entry name" value="SSDNA_exonuclease_RecJ"/>
</dbReference>
<keyword evidence="10" id="KW-1185">Reference proteome</keyword>
<dbReference type="InterPro" id="IPR041122">
    <property type="entry name" value="RecJ_OB"/>
</dbReference>
<dbReference type="InterPro" id="IPR001667">
    <property type="entry name" value="DDH_dom"/>
</dbReference>
<evidence type="ECO:0000259" key="7">
    <source>
        <dbReference type="Pfam" id="PF02272"/>
    </source>
</evidence>
<dbReference type="Proteomes" id="UP000438760">
    <property type="component" value="Unassembled WGS sequence"/>
</dbReference>
<keyword evidence="4" id="KW-0378">Hydrolase</keyword>
<feature type="domain" description="DDH" evidence="6">
    <location>
        <begin position="78"/>
        <end position="228"/>
    </location>
</feature>
<evidence type="ECO:0000313" key="10">
    <source>
        <dbReference type="Proteomes" id="UP000438760"/>
    </source>
</evidence>
<dbReference type="GO" id="GO:0003676">
    <property type="term" value="F:nucleic acid binding"/>
    <property type="evidence" value="ECO:0007669"/>
    <property type="project" value="InterPro"/>
</dbReference>
<dbReference type="InterPro" id="IPR038763">
    <property type="entry name" value="DHH_sf"/>
</dbReference>
<dbReference type="Pfam" id="PF01368">
    <property type="entry name" value="DHH"/>
    <property type="match status" value="1"/>
</dbReference>
<dbReference type="Gene3D" id="3.90.1640.30">
    <property type="match status" value="1"/>
</dbReference>
<dbReference type="EMBL" id="WMJX01000001">
    <property type="protein sequence ID" value="MTG96752.1"/>
    <property type="molecule type" value="Genomic_DNA"/>
</dbReference>
<evidence type="ECO:0000256" key="1">
    <source>
        <dbReference type="ARBA" id="ARBA00005915"/>
    </source>
</evidence>
<evidence type="ECO:0000256" key="2">
    <source>
        <dbReference type="ARBA" id="ARBA00019841"/>
    </source>
</evidence>
<organism evidence="9 10">
    <name type="scientific">Myroides albus</name>
    <dbReference type="NCBI Taxonomy" id="2562892"/>
    <lineage>
        <taxon>Bacteria</taxon>
        <taxon>Pseudomonadati</taxon>
        <taxon>Bacteroidota</taxon>
        <taxon>Flavobacteriia</taxon>
        <taxon>Flavobacteriales</taxon>
        <taxon>Flavobacteriaceae</taxon>
        <taxon>Myroides</taxon>
    </lineage>
</organism>
<dbReference type="Gene3D" id="3.10.310.30">
    <property type="match status" value="1"/>
</dbReference>
<dbReference type="RefSeq" id="WP_155090797.1">
    <property type="nucleotide sequence ID" value="NZ_CP102754.1"/>
</dbReference>
<dbReference type="PANTHER" id="PTHR30255">
    <property type="entry name" value="SINGLE-STRANDED-DNA-SPECIFIC EXONUCLEASE RECJ"/>
    <property type="match status" value="1"/>
</dbReference>
<proteinExistence type="inferred from homology"/>
<feature type="domain" description="DHHA1" evidence="7">
    <location>
        <begin position="350"/>
        <end position="438"/>
    </location>
</feature>
<name>A0A6I3LKQ9_9FLAO</name>
<dbReference type="GO" id="GO:0006281">
    <property type="term" value="P:DNA repair"/>
    <property type="evidence" value="ECO:0007669"/>
    <property type="project" value="InterPro"/>
</dbReference>
<dbReference type="NCBIfam" id="TIGR00644">
    <property type="entry name" value="recJ"/>
    <property type="match status" value="1"/>
</dbReference>
<dbReference type="PANTHER" id="PTHR30255:SF2">
    <property type="entry name" value="SINGLE-STRANDED-DNA-SPECIFIC EXONUCLEASE RECJ"/>
    <property type="match status" value="1"/>
</dbReference>
<evidence type="ECO:0000259" key="6">
    <source>
        <dbReference type="Pfam" id="PF01368"/>
    </source>
</evidence>
<gene>
    <name evidence="9" type="primary">recJ</name>
    <name evidence="9" type="ORF">GJV76_01095</name>
</gene>